<keyword evidence="3" id="KW-1185">Reference proteome</keyword>
<feature type="domain" description="2EXR" evidence="1">
    <location>
        <begin position="16"/>
        <end position="119"/>
    </location>
</feature>
<organism evidence="2 3">
    <name type="scientific">Calycina marina</name>
    <dbReference type="NCBI Taxonomy" id="1763456"/>
    <lineage>
        <taxon>Eukaryota</taxon>
        <taxon>Fungi</taxon>
        <taxon>Dikarya</taxon>
        <taxon>Ascomycota</taxon>
        <taxon>Pezizomycotina</taxon>
        <taxon>Leotiomycetes</taxon>
        <taxon>Helotiales</taxon>
        <taxon>Pezizellaceae</taxon>
        <taxon>Calycina</taxon>
    </lineage>
</organism>
<comment type="caution">
    <text evidence="2">The sequence shown here is derived from an EMBL/GenBank/DDBJ whole genome shotgun (WGS) entry which is preliminary data.</text>
</comment>
<dbReference type="EMBL" id="MU253900">
    <property type="protein sequence ID" value="KAG9244525.1"/>
    <property type="molecule type" value="Genomic_DNA"/>
</dbReference>
<name>A0A9P7Z3A4_9HELO</name>
<accession>A0A9P7Z3A4</accession>
<evidence type="ECO:0000313" key="2">
    <source>
        <dbReference type="EMBL" id="KAG9244525.1"/>
    </source>
</evidence>
<dbReference type="Proteomes" id="UP000887226">
    <property type="component" value="Unassembled WGS sequence"/>
</dbReference>
<reference evidence="2" key="1">
    <citation type="journal article" date="2021" name="IMA Fungus">
        <title>Genomic characterization of three marine fungi, including Emericellopsis atlantica sp. nov. with signatures of a generalist lifestyle and marine biomass degradation.</title>
        <authorList>
            <person name="Hagestad O.C."/>
            <person name="Hou L."/>
            <person name="Andersen J.H."/>
            <person name="Hansen E.H."/>
            <person name="Altermark B."/>
            <person name="Li C."/>
            <person name="Kuhnert E."/>
            <person name="Cox R.J."/>
            <person name="Crous P.W."/>
            <person name="Spatafora J.W."/>
            <person name="Lail K."/>
            <person name="Amirebrahimi M."/>
            <person name="Lipzen A."/>
            <person name="Pangilinan J."/>
            <person name="Andreopoulos W."/>
            <person name="Hayes R.D."/>
            <person name="Ng V."/>
            <person name="Grigoriev I.V."/>
            <person name="Jackson S.A."/>
            <person name="Sutton T.D.S."/>
            <person name="Dobson A.D.W."/>
            <person name="Rama T."/>
        </authorList>
    </citation>
    <scope>NUCLEOTIDE SEQUENCE</scope>
    <source>
        <strain evidence="2">TRa3180A</strain>
    </source>
</reference>
<dbReference type="InterPro" id="IPR045518">
    <property type="entry name" value="2EXR"/>
</dbReference>
<dbReference type="Pfam" id="PF20150">
    <property type="entry name" value="2EXR"/>
    <property type="match status" value="1"/>
</dbReference>
<proteinExistence type="predicted"/>
<sequence length="284" mass="32715">MLTMTHNQEQPFYLAKLPTEVRLMIWEEAARAAIRVSVQPCIDTAWIFEDWRPWSLSPPANFMFAIRKFSPDDVQRARLSQVNQESRAVVQEVISHDPSEDTGAQRESLPFSLSYERDIFCIECSEARGFDEGVFVGHNSIADELCYYQIIDRQEFLDNAEQICFTWFYETRLPPYIDIIVTSFILPVVAQFKKLRTVFIVMDERPLITDGMVEGKTVEAVYPTSSDPNSYYQMVKRGREELKECLEDKGMDVDLMFQKRVVVVDQSIEKARDSSSGSSDGQPT</sequence>
<evidence type="ECO:0000313" key="3">
    <source>
        <dbReference type="Proteomes" id="UP000887226"/>
    </source>
</evidence>
<evidence type="ECO:0000259" key="1">
    <source>
        <dbReference type="Pfam" id="PF20150"/>
    </source>
</evidence>
<dbReference type="AlphaFoldDB" id="A0A9P7Z3A4"/>
<protein>
    <recommendedName>
        <fullName evidence="1">2EXR domain-containing protein</fullName>
    </recommendedName>
</protein>
<gene>
    <name evidence="2" type="ORF">BJ878DRAFT_66515</name>
</gene>